<feature type="repeat" description="Pumilio" evidence="2">
    <location>
        <begin position="506"/>
        <end position="543"/>
    </location>
</feature>
<dbReference type="EMBL" id="CCBN010000005">
    <property type="protein sequence ID" value="CDO53783.1"/>
    <property type="molecule type" value="Genomic_DNA"/>
</dbReference>
<dbReference type="InterPro" id="IPR033133">
    <property type="entry name" value="PUM-HD"/>
</dbReference>
<dbReference type="InterPro" id="IPR016024">
    <property type="entry name" value="ARM-type_fold"/>
</dbReference>
<proteinExistence type="predicted"/>
<sequence length="763" mass="85744">MKNMSNSLSSNRQPFYKDINIKTDKSEKSLAIFPTTCEQNDSFSQSNLFESSINEESAPLVTHDPCASDNDFCRPMCYKCQQRGVPCPDDGWRKFCPLPTSGTKQNDFYQSPINLPVEYWFEVYNSQNNVRSDFKFKSSEMMTIVGFTNKSEISDPDLKHFQSNRNTDQVDINLIKCQVECSSERHTINPVVKKEKESLVDANKDQNSSNISQNFEKHQITEYPTHKNTQVGINNANKSTVLQSNHEMQAITRSISTDSIYRPSIFAMNLTESVENVPSLTDISTWYQAIYSKDKNTDPNASLESLHHTNILVPYNAHTNHINPTNNLTGNLSAFKPGFVSTSAISVPEIYPSDISSSRPVSDFNNNSTMKSNFEYRDQNKIVPISFLSSNKSSKNPKSSSKRHRNNTSSATSGKKRNVNILSFSNIGDLQAKDLSGCIMKISSSQNGSRKVQDLIAREIMEDNNIIFQEVLTCSLELMTDFFGNYVVQKLYEHCGQYSQIALLNNIVKANIIHLTLNEYGCRVVQAAFRNMALNSNQQYILDTLGNLEGSVLDCIQSKNGNHVIKLAIELVPSYASTVINAVGGHSIKLSNSLNSYTVLQILIETMSDQCDSIVHELLGNPKKLVCSPLSNFIAQSIVSNGKVEQKSVLITWVIENLHSLCHQRHASNVVEMCILYSNPKQKQALVQKICQPVITTGKPYLEYLVDNHYGNYVVQTFLNDSIAKKYLNFAATVKQVIRQKELNGKQSIYLKGILNKLIDSNK</sequence>
<dbReference type="SMART" id="SM00025">
    <property type="entry name" value="Pumilio"/>
    <property type="match status" value="8"/>
</dbReference>
<organism evidence="5 6">
    <name type="scientific">Geotrichum candidum</name>
    <name type="common">Oospora lactis</name>
    <name type="synonym">Dipodascus geotrichum</name>
    <dbReference type="NCBI Taxonomy" id="1173061"/>
    <lineage>
        <taxon>Eukaryota</taxon>
        <taxon>Fungi</taxon>
        <taxon>Dikarya</taxon>
        <taxon>Ascomycota</taxon>
        <taxon>Saccharomycotina</taxon>
        <taxon>Dipodascomycetes</taxon>
        <taxon>Dipodascales</taxon>
        <taxon>Dipodascaceae</taxon>
        <taxon>Geotrichum</taxon>
    </lineage>
</organism>
<accession>A0A0J9X961</accession>
<dbReference type="GO" id="GO:0003730">
    <property type="term" value="F:mRNA 3'-UTR binding"/>
    <property type="evidence" value="ECO:0007669"/>
    <property type="project" value="TreeGrafter"/>
</dbReference>
<dbReference type="GO" id="GO:0010608">
    <property type="term" value="P:post-transcriptional regulation of gene expression"/>
    <property type="evidence" value="ECO:0007669"/>
    <property type="project" value="TreeGrafter"/>
</dbReference>
<evidence type="ECO:0000256" key="1">
    <source>
        <dbReference type="ARBA" id="ARBA00022737"/>
    </source>
</evidence>
<dbReference type="AlphaFoldDB" id="A0A0J9X961"/>
<dbReference type="PROSITE" id="PS50302">
    <property type="entry name" value="PUM"/>
    <property type="match status" value="3"/>
</dbReference>
<evidence type="ECO:0000313" key="5">
    <source>
        <dbReference type="EMBL" id="CDO53783.1"/>
    </source>
</evidence>
<comment type="caution">
    <text evidence="5">The sequence shown here is derived from an EMBL/GenBank/DDBJ whole genome shotgun (WGS) entry which is preliminary data.</text>
</comment>
<keyword evidence="1" id="KW-0677">Repeat</keyword>
<dbReference type="PROSITE" id="PS50303">
    <property type="entry name" value="PUM_HD"/>
    <property type="match status" value="1"/>
</dbReference>
<feature type="repeat" description="Pumilio" evidence="2">
    <location>
        <begin position="470"/>
        <end position="505"/>
    </location>
</feature>
<dbReference type="STRING" id="1173061.A0A0J9X961"/>
<evidence type="ECO:0000313" key="6">
    <source>
        <dbReference type="Proteomes" id="UP000242525"/>
    </source>
</evidence>
<dbReference type="PANTHER" id="PTHR12537">
    <property type="entry name" value="RNA BINDING PROTEIN PUMILIO-RELATED"/>
    <property type="match status" value="1"/>
</dbReference>
<protein>
    <submittedName>
        <fullName evidence="5">Similar to Saccharomyces cerevisiae YLL013C PUF3 Protein of the mitochondrial outer surface</fullName>
    </submittedName>
</protein>
<feature type="repeat" description="Pumilio" evidence="2">
    <location>
        <begin position="653"/>
        <end position="688"/>
    </location>
</feature>
<evidence type="ECO:0000259" key="4">
    <source>
        <dbReference type="PROSITE" id="PS50303"/>
    </source>
</evidence>
<dbReference type="GO" id="GO:0005737">
    <property type="term" value="C:cytoplasm"/>
    <property type="evidence" value="ECO:0007669"/>
    <property type="project" value="TreeGrafter"/>
</dbReference>
<dbReference type="OrthoDB" id="668540at2759"/>
<gene>
    <name evidence="5" type="ORF">BN980_GECA05s07116g</name>
</gene>
<dbReference type="SUPFAM" id="SSF48371">
    <property type="entry name" value="ARM repeat"/>
    <property type="match status" value="1"/>
</dbReference>
<dbReference type="PANTHER" id="PTHR12537:SF12">
    <property type="entry name" value="MATERNAL PROTEIN PUMILIO"/>
    <property type="match status" value="1"/>
</dbReference>
<dbReference type="InterPro" id="IPR001313">
    <property type="entry name" value="Pumilio_RNA-bd_rpt"/>
</dbReference>
<feature type="domain" description="PUM-HD" evidence="4">
    <location>
        <begin position="408"/>
        <end position="762"/>
    </location>
</feature>
<evidence type="ECO:0000256" key="2">
    <source>
        <dbReference type="PROSITE-ProRule" id="PRU00317"/>
    </source>
</evidence>
<feature type="compositionally biased region" description="Low complexity" evidence="3">
    <location>
        <begin position="389"/>
        <end position="399"/>
    </location>
</feature>
<dbReference type="Gene3D" id="1.25.10.10">
    <property type="entry name" value="Leucine-rich Repeat Variant"/>
    <property type="match status" value="1"/>
</dbReference>
<reference evidence="5" key="1">
    <citation type="submission" date="2014-03" db="EMBL/GenBank/DDBJ databases">
        <authorList>
            <person name="Casaregola S."/>
        </authorList>
    </citation>
    <scope>NUCLEOTIDE SEQUENCE [LARGE SCALE GENOMIC DNA]</scope>
    <source>
        <strain evidence="5">CLIB 918</strain>
    </source>
</reference>
<dbReference type="Proteomes" id="UP000242525">
    <property type="component" value="Unassembled WGS sequence"/>
</dbReference>
<dbReference type="Pfam" id="PF00806">
    <property type="entry name" value="PUF"/>
    <property type="match status" value="3"/>
</dbReference>
<evidence type="ECO:0000256" key="3">
    <source>
        <dbReference type="SAM" id="MobiDB-lite"/>
    </source>
</evidence>
<dbReference type="GO" id="GO:0010629">
    <property type="term" value="P:negative regulation of gene expression"/>
    <property type="evidence" value="ECO:0007669"/>
    <property type="project" value="UniProtKB-ARBA"/>
</dbReference>
<feature type="region of interest" description="Disordered" evidence="3">
    <location>
        <begin position="387"/>
        <end position="414"/>
    </location>
</feature>
<keyword evidence="6" id="KW-1185">Reference proteome</keyword>
<dbReference type="InterPro" id="IPR011989">
    <property type="entry name" value="ARM-like"/>
</dbReference>
<name>A0A0J9X961_GEOCN</name>